<dbReference type="InterPro" id="IPR016897">
    <property type="entry name" value="SKP1"/>
</dbReference>
<dbReference type="InterPro" id="IPR016072">
    <property type="entry name" value="Skp1_comp_dimer"/>
</dbReference>
<protein>
    <recommendedName>
        <fullName evidence="4">SKP1-like protein</fullName>
    </recommendedName>
</protein>
<comment type="caution">
    <text evidence="5">The sequence shown here is derived from an EMBL/GenBank/DDBJ whole genome shotgun (WGS) entry which is preliminary data.</text>
</comment>
<dbReference type="PANTHER" id="PTHR11165">
    <property type="entry name" value="SKP1"/>
    <property type="match status" value="1"/>
</dbReference>
<dbReference type="EMBL" id="WOCE01000020">
    <property type="protein sequence ID" value="KAE9590512.1"/>
    <property type="molecule type" value="Genomic_DNA"/>
</dbReference>
<dbReference type="InterPro" id="IPR016073">
    <property type="entry name" value="Skp1_comp_POZ"/>
</dbReference>
<dbReference type="GO" id="GO:0016567">
    <property type="term" value="P:protein ubiquitination"/>
    <property type="evidence" value="ECO:0007669"/>
    <property type="project" value="UniProtKB-UniRule"/>
</dbReference>
<evidence type="ECO:0000313" key="6">
    <source>
        <dbReference type="Proteomes" id="UP000447434"/>
    </source>
</evidence>
<evidence type="ECO:0000256" key="3">
    <source>
        <dbReference type="ARBA" id="ARBA00022786"/>
    </source>
</evidence>
<dbReference type="SUPFAM" id="SSF81382">
    <property type="entry name" value="Skp1 dimerisation domain-like"/>
    <property type="match status" value="1"/>
</dbReference>
<dbReference type="GO" id="GO:0016301">
    <property type="term" value="F:kinase activity"/>
    <property type="evidence" value="ECO:0007669"/>
    <property type="project" value="UniProtKB-KW"/>
</dbReference>
<dbReference type="PIRSF" id="PIRSF028729">
    <property type="entry name" value="E3_ubiquit_lig_SCF_Skp"/>
    <property type="match status" value="1"/>
</dbReference>
<dbReference type="SUPFAM" id="SSF54695">
    <property type="entry name" value="POZ domain"/>
    <property type="match status" value="1"/>
</dbReference>
<keyword evidence="5" id="KW-0418">Kinase</keyword>
<evidence type="ECO:0000256" key="4">
    <source>
        <dbReference type="PIRNR" id="PIRNR028729"/>
    </source>
</evidence>
<keyword evidence="3 4" id="KW-0833">Ubl conjugation pathway</keyword>
<dbReference type="Gene3D" id="3.30.710.10">
    <property type="entry name" value="Potassium Channel Kv1.1, Chain A"/>
    <property type="match status" value="1"/>
</dbReference>
<evidence type="ECO:0000256" key="2">
    <source>
        <dbReference type="ARBA" id="ARBA00009993"/>
    </source>
</evidence>
<comment type="subunit">
    <text evidence="4">Part of a SCF (SKP1-cullin-F-box) protein ligase complex.</text>
</comment>
<dbReference type="AlphaFoldDB" id="A0A6A4NLY4"/>
<dbReference type="Proteomes" id="UP000447434">
    <property type="component" value="Chromosome 20"/>
</dbReference>
<dbReference type="InterPro" id="IPR036296">
    <property type="entry name" value="SKP1-like_dim_sf"/>
</dbReference>
<comment type="pathway">
    <text evidence="1 4">Protein modification; protein ubiquitination.</text>
</comment>
<dbReference type="SMART" id="SM00512">
    <property type="entry name" value="Skp1"/>
    <property type="match status" value="1"/>
</dbReference>
<comment type="function">
    <text evidence="4">Involved in ubiquitination and subsequent proteasomal degradation of target proteins. Together with CUL1, RBX1 and a F-box protein, it forms a SCF E3 ubiquitin ligase complex. The functional specificity of this complex depends on the type of F-box protein. In the SCF complex, it serves as an adapter that links the F-box protein to CUL1.</text>
</comment>
<dbReference type="GO" id="GO:0006511">
    <property type="term" value="P:ubiquitin-dependent protein catabolic process"/>
    <property type="evidence" value="ECO:0007669"/>
    <property type="project" value="InterPro"/>
</dbReference>
<dbReference type="UniPathway" id="UPA00143"/>
<keyword evidence="5" id="KW-0808">Transferase</keyword>
<name>A0A6A4NLY4_LUPAL</name>
<accession>A0A6A4NLY4</accession>
<organism evidence="5 6">
    <name type="scientific">Lupinus albus</name>
    <name type="common">White lupine</name>
    <name type="synonym">Lupinus termis</name>
    <dbReference type="NCBI Taxonomy" id="3870"/>
    <lineage>
        <taxon>Eukaryota</taxon>
        <taxon>Viridiplantae</taxon>
        <taxon>Streptophyta</taxon>
        <taxon>Embryophyta</taxon>
        <taxon>Tracheophyta</taxon>
        <taxon>Spermatophyta</taxon>
        <taxon>Magnoliopsida</taxon>
        <taxon>eudicotyledons</taxon>
        <taxon>Gunneridae</taxon>
        <taxon>Pentapetalae</taxon>
        <taxon>rosids</taxon>
        <taxon>fabids</taxon>
        <taxon>Fabales</taxon>
        <taxon>Fabaceae</taxon>
        <taxon>Papilionoideae</taxon>
        <taxon>50 kb inversion clade</taxon>
        <taxon>genistoids sensu lato</taxon>
        <taxon>core genistoids</taxon>
        <taxon>Genisteae</taxon>
        <taxon>Lupinus</taxon>
    </lineage>
</organism>
<dbReference type="Pfam" id="PF03931">
    <property type="entry name" value="Skp1_POZ"/>
    <property type="match status" value="1"/>
</dbReference>
<evidence type="ECO:0000256" key="1">
    <source>
        <dbReference type="ARBA" id="ARBA00004906"/>
    </source>
</evidence>
<sequence>MAEPNLPLISLKTADGETFQVSPIIVKQMETVQNFIEDESSVSITSSIIPLPNVNASELSKIIDYLEYHHNFRKVGENAESNDDEAKEFDEKFMKGFSDDELKTLLIAANYLNVKELLELLFQTLADHIENKSVEYVRNFFGIVSTYTPEEEEELRQKHQWAFEGVDED</sequence>
<dbReference type="Pfam" id="PF01466">
    <property type="entry name" value="Skp1"/>
    <property type="match status" value="1"/>
</dbReference>
<dbReference type="InterPro" id="IPR001232">
    <property type="entry name" value="SKP1-like"/>
</dbReference>
<dbReference type="GO" id="GO:0009867">
    <property type="term" value="P:jasmonic acid mediated signaling pathway"/>
    <property type="evidence" value="ECO:0007669"/>
    <property type="project" value="UniProtKB-ARBA"/>
</dbReference>
<evidence type="ECO:0000313" key="5">
    <source>
        <dbReference type="EMBL" id="KAE9590512.1"/>
    </source>
</evidence>
<keyword evidence="6" id="KW-1185">Reference proteome</keyword>
<dbReference type="InterPro" id="IPR011333">
    <property type="entry name" value="SKP1/BTB/POZ_sf"/>
</dbReference>
<gene>
    <name evidence="5" type="ORF">Lalb_Chr20g0108501</name>
</gene>
<reference evidence="6" key="1">
    <citation type="journal article" date="2020" name="Nat. Commun.">
        <title>Genome sequence of the cluster root forming white lupin.</title>
        <authorList>
            <person name="Hufnagel B."/>
            <person name="Marques A."/>
            <person name="Soriano A."/>
            <person name="Marques L."/>
            <person name="Divol F."/>
            <person name="Doumas P."/>
            <person name="Sallet E."/>
            <person name="Mancinotti D."/>
            <person name="Carrere S."/>
            <person name="Marande W."/>
            <person name="Arribat S."/>
            <person name="Keller J."/>
            <person name="Huneau C."/>
            <person name="Blein T."/>
            <person name="Aime D."/>
            <person name="Laguerre M."/>
            <person name="Taylor J."/>
            <person name="Schubert V."/>
            <person name="Nelson M."/>
            <person name="Geu-Flores F."/>
            <person name="Crespi M."/>
            <person name="Gallardo-Guerrero K."/>
            <person name="Delaux P.-M."/>
            <person name="Salse J."/>
            <person name="Berges H."/>
            <person name="Guyot R."/>
            <person name="Gouzy J."/>
            <person name="Peret B."/>
        </authorList>
    </citation>
    <scope>NUCLEOTIDE SEQUENCE [LARGE SCALE GENOMIC DNA]</scope>
    <source>
        <strain evidence="6">cv. Amiga</strain>
    </source>
</reference>
<proteinExistence type="inferred from homology"/>
<comment type="similarity">
    <text evidence="2 4">Belongs to the SKP1 family.</text>
</comment>
<dbReference type="OrthoDB" id="2342932at2759"/>